<dbReference type="RefSeq" id="XP_022302151.1">
    <property type="nucleotide sequence ID" value="XM_022446443.1"/>
</dbReference>
<organism evidence="4 5">
    <name type="scientific">Crassostrea virginica</name>
    <name type="common">Eastern oyster</name>
    <dbReference type="NCBI Taxonomy" id="6565"/>
    <lineage>
        <taxon>Eukaryota</taxon>
        <taxon>Metazoa</taxon>
        <taxon>Spiralia</taxon>
        <taxon>Lophotrochozoa</taxon>
        <taxon>Mollusca</taxon>
        <taxon>Bivalvia</taxon>
        <taxon>Autobranchia</taxon>
        <taxon>Pteriomorphia</taxon>
        <taxon>Ostreida</taxon>
        <taxon>Ostreoidea</taxon>
        <taxon>Ostreidae</taxon>
        <taxon>Crassostrea</taxon>
    </lineage>
</organism>
<evidence type="ECO:0000256" key="3">
    <source>
        <dbReference type="SAM" id="SignalP"/>
    </source>
</evidence>
<proteinExistence type="predicted"/>
<feature type="region of interest" description="Disordered" evidence="1">
    <location>
        <begin position="141"/>
        <end position="163"/>
    </location>
</feature>
<accession>A0A8B8BGP1</accession>
<protein>
    <submittedName>
        <fullName evidence="5">Uncharacterized protein LOC111110093 isoform X1</fullName>
    </submittedName>
</protein>
<feature type="chain" id="PRO_5033999046" evidence="3">
    <location>
        <begin position="31"/>
        <end position="163"/>
    </location>
</feature>
<feature type="signal peptide" evidence="3">
    <location>
        <begin position="1"/>
        <end position="30"/>
    </location>
</feature>
<sequence length="163" mass="17816">MFWVTRIKMAVSSCALFLCTVSITFSTCTAASCYYNHSYGTSYCSYYSFYYYGYTDTEVSTATLVGAFSGAIVGFIVFCVVIALVSSICCKKKPSPGTIIHPAGLSTVTLSSAAYMDYPVYPHLQMQGWGLQPGSFYSGRQQPNPTTPLSKPLHPLRSTQGMF</sequence>
<dbReference type="KEGG" id="cvn:111110093"/>
<feature type="transmembrane region" description="Helical" evidence="2">
    <location>
        <begin position="64"/>
        <end position="85"/>
    </location>
</feature>
<dbReference type="PROSITE" id="PS51257">
    <property type="entry name" value="PROKAR_LIPOPROTEIN"/>
    <property type="match status" value="1"/>
</dbReference>
<evidence type="ECO:0000313" key="5">
    <source>
        <dbReference type="RefSeq" id="XP_022302151.1"/>
    </source>
</evidence>
<keyword evidence="3" id="KW-0732">Signal</keyword>
<dbReference type="Proteomes" id="UP000694844">
    <property type="component" value="Chromosome 8"/>
</dbReference>
<evidence type="ECO:0000256" key="2">
    <source>
        <dbReference type="SAM" id="Phobius"/>
    </source>
</evidence>
<evidence type="ECO:0000313" key="4">
    <source>
        <dbReference type="Proteomes" id="UP000694844"/>
    </source>
</evidence>
<keyword evidence="2" id="KW-0812">Transmembrane</keyword>
<keyword evidence="2" id="KW-1133">Transmembrane helix</keyword>
<reference evidence="5" key="1">
    <citation type="submission" date="2025-08" db="UniProtKB">
        <authorList>
            <consortium name="RefSeq"/>
        </authorList>
    </citation>
    <scope>IDENTIFICATION</scope>
    <source>
        <tissue evidence="5">Whole sample</tissue>
    </source>
</reference>
<name>A0A8B8BGP1_CRAVI</name>
<keyword evidence="4" id="KW-1185">Reference proteome</keyword>
<dbReference type="GeneID" id="111110093"/>
<gene>
    <name evidence="5" type="primary">LOC111110093</name>
</gene>
<keyword evidence="2" id="KW-0472">Membrane</keyword>
<evidence type="ECO:0000256" key="1">
    <source>
        <dbReference type="SAM" id="MobiDB-lite"/>
    </source>
</evidence>
<dbReference type="AlphaFoldDB" id="A0A8B8BGP1"/>